<comment type="caution">
    <text evidence="3">The sequence shown here is derived from an EMBL/GenBank/DDBJ whole genome shotgun (WGS) entry which is preliminary data.</text>
</comment>
<dbReference type="SMART" id="SM00248">
    <property type="entry name" value="ANK"/>
    <property type="match status" value="2"/>
</dbReference>
<dbReference type="SUPFAM" id="SSF48403">
    <property type="entry name" value="Ankyrin repeat"/>
    <property type="match status" value="1"/>
</dbReference>
<dbReference type="InterPro" id="IPR002110">
    <property type="entry name" value="Ankyrin_rpt"/>
</dbReference>
<dbReference type="InterPro" id="IPR036770">
    <property type="entry name" value="Ankyrin_rpt-contain_sf"/>
</dbReference>
<evidence type="ECO:0000256" key="2">
    <source>
        <dbReference type="SAM" id="SignalP"/>
    </source>
</evidence>
<accession>A0A4Z0MIE5</accession>
<reference evidence="3 4" key="1">
    <citation type="submission" date="2019-04" db="EMBL/GenBank/DDBJ databases">
        <authorList>
            <person name="Feng G."/>
            <person name="Zhang J."/>
            <person name="Zhu H."/>
        </authorList>
    </citation>
    <scope>NUCLEOTIDE SEQUENCE [LARGE SCALE GENOMIC DNA]</scope>
    <source>
        <strain evidence="3 4">JCM 19491</strain>
    </source>
</reference>
<feature type="signal peptide" evidence="2">
    <location>
        <begin position="1"/>
        <end position="28"/>
    </location>
</feature>
<dbReference type="OrthoDB" id="1524550at2"/>
<dbReference type="PANTHER" id="PTHR22677">
    <property type="entry name" value="ANKYRIN REPEAT DOMAIN-CONTAINING PROTEIN 60"/>
    <property type="match status" value="1"/>
</dbReference>
<proteinExistence type="predicted"/>
<feature type="repeat" description="ANK" evidence="1">
    <location>
        <begin position="100"/>
        <end position="132"/>
    </location>
</feature>
<dbReference type="PANTHER" id="PTHR22677:SF4">
    <property type="entry name" value="USHER SYNDROME TYPE-1G PROTEIN-LIKE PROTEIN"/>
    <property type="match status" value="1"/>
</dbReference>
<dbReference type="Proteomes" id="UP000298284">
    <property type="component" value="Unassembled WGS sequence"/>
</dbReference>
<dbReference type="InterPro" id="IPR039323">
    <property type="entry name" value="ANKRD_45/46/60"/>
</dbReference>
<gene>
    <name evidence="3" type="ORF">EU557_14910</name>
</gene>
<keyword evidence="4" id="KW-1185">Reference proteome</keyword>
<dbReference type="AlphaFoldDB" id="A0A4Z0MIE5"/>
<dbReference type="PROSITE" id="PS50297">
    <property type="entry name" value="ANK_REP_REGION"/>
    <property type="match status" value="1"/>
</dbReference>
<organism evidence="3 4">
    <name type="scientific">Hymenobacter wooponensis</name>
    <dbReference type="NCBI Taxonomy" id="1525360"/>
    <lineage>
        <taxon>Bacteria</taxon>
        <taxon>Pseudomonadati</taxon>
        <taxon>Bacteroidota</taxon>
        <taxon>Cytophagia</taxon>
        <taxon>Cytophagales</taxon>
        <taxon>Hymenobacteraceae</taxon>
        <taxon>Hymenobacter</taxon>
    </lineage>
</organism>
<feature type="chain" id="PRO_5021205388" evidence="2">
    <location>
        <begin position="29"/>
        <end position="158"/>
    </location>
</feature>
<dbReference type="EMBL" id="SRKZ01000004">
    <property type="protein sequence ID" value="TGD79513.1"/>
    <property type="molecule type" value="Genomic_DNA"/>
</dbReference>
<name>A0A4Z0MIE5_9BACT</name>
<dbReference type="Pfam" id="PF12796">
    <property type="entry name" value="Ank_2"/>
    <property type="match status" value="1"/>
</dbReference>
<sequence>MSPLNCILRMKQLLLAFALFLTTTVAFAQTPTQKVYAAVVKNKPADVDALLAAGADANAPVEMMPGFPTTFLIIAAGNGNLDVVKALVKNKAQIDKTDSFNATALMAAAANGSLDVVEFLLASGANPKAKDKDGKDVLANAKEGGNAEVVKLIQAKAK</sequence>
<evidence type="ECO:0000313" key="4">
    <source>
        <dbReference type="Proteomes" id="UP000298284"/>
    </source>
</evidence>
<keyword evidence="1" id="KW-0040">ANK repeat</keyword>
<feature type="repeat" description="ANK" evidence="1">
    <location>
        <begin position="67"/>
        <end position="99"/>
    </location>
</feature>
<keyword evidence="2" id="KW-0732">Signal</keyword>
<evidence type="ECO:0000313" key="3">
    <source>
        <dbReference type="EMBL" id="TGD79513.1"/>
    </source>
</evidence>
<protein>
    <submittedName>
        <fullName evidence="3">Ankyrin repeat domain-containing protein</fullName>
    </submittedName>
</protein>
<dbReference type="Gene3D" id="1.25.40.20">
    <property type="entry name" value="Ankyrin repeat-containing domain"/>
    <property type="match status" value="1"/>
</dbReference>
<dbReference type="PROSITE" id="PS50088">
    <property type="entry name" value="ANK_REPEAT"/>
    <property type="match status" value="2"/>
</dbReference>
<evidence type="ECO:0000256" key="1">
    <source>
        <dbReference type="PROSITE-ProRule" id="PRU00023"/>
    </source>
</evidence>